<dbReference type="PROSITE" id="PS50862">
    <property type="entry name" value="AA_TRNA_LIGASE_II"/>
    <property type="match status" value="1"/>
</dbReference>
<dbReference type="KEGG" id="bacg:D2962_09900"/>
<dbReference type="PIRSF" id="PIRSF001549">
    <property type="entry name" value="His-tRNA_synth"/>
    <property type="match status" value="1"/>
</dbReference>
<dbReference type="GO" id="GO:0005737">
    <property type="term" value="C:cytoplasm"/>
    <property type="evidence" value="ECO:0007669"/>
    <property type="project" value="UniProtKB-SubCell"/>
</dbReference>
<feature type="binding site" evidence="9">
    <location>
        <position position="110"/>
    </location>
    <ligand>
        <name>L-histidine</name>
        <dbReference type="ChEBI" id="CHEBI:57595"/>
    </ligand>
</feature>
<comment type="subunit">
    <text evidence="4 8">Heteromultimer composed of HisG and HisZ subunits.</text>
</comment>
<dbReference type="AlphaFoldDB" id="A0A3G2R664"/>
<keyword evidence="6 8" id="KW-0963">Cytoplasm</keyword>
<keyword evidence="8" id="KW-0028">Amino-acid biosynthesis</keyword>
<dbReference type="HAMAP" id="MF_00125">
    <property type="entry name" value="HisZ"/>
    <property type="match status" value="1"/>
</dbReference>
<dbReference type="UniPathway" id="UPA00031">
    <property type="reaction ID" value="UER00006"/>
</dbReference>
<evidence type="ECO:0000256" key="4">
    <source>
        <dbReference type="ARBA" id="ARBA00011496"/>
    </source>
</evidence>
<feature type="domain" description="Aminoacyl-transfer RNA synthetases class-II family profile" evidence="10">
    <location>
        <begin position="25"/>
        <end position="332"/>
    </location>
</feature>
<feature type="binding site" evidence="9">
    <location>
        <position position="268"/>
    </location>
    <ligand>
        <name>L-histidine</name>
        <dbReference type="ChEBI" id="CHEBI:57595"/>
    </ligand>
</feature>
<feature type="binding site" evidence="9">
    <location>
        <position position="124"/>
    </location>
    <ligand>
        <name>L-histidine</name>
        <dbReference type="ChEBI" id="CHEBI:57595"/>
    </ligand>
</feature>
<evidence type="ECO:0000256" key="7">
    <source>
        <dbReference type="ARBA" id="ARBA00025246"/>
    </source>
</evidence>
<dbReference type="Pfam" id="PF13393">
    <property type="entry name" value="tRNA-synt_His"/>
    <property type="match status" value="1"/>
</dbReference>
<dbReference type="Proteomes" id="UP000280960">
    <property type="component" value="Chromosome"/>
</dbReference>
<name>A0A3G2R664_9FIRM</name>
<feature type="binding site" evidence="9">
    <location>
        <begin position="272"/>
        <end position="273"/>
    </location>
    <ligand>
        <name>L-histidine</name>
        <dbReference type="ChEBI" id="CHEBI:57595"/>
    </ligand>
</feature>
<proteinExistence type="inferred from homology"/>
<dbReference type="InterPro" id="IPR006195">
    <property type="entry name" value="aa-tRNA-synth_II"/>
</dbReference>
<comment type="miscellaneous">
    <text evidence="8">This function is generally fulfilled by the C-terminal part of HisG, which is missing in some bacteria such as this one.</text>
</comment>
<dbReference type="GO" id="GO:0000105">
    <property type="term" value="P:L-histidine biosynthetic process"/>
    <property type="evidence" value="ECO:0007669"/>
    <property type="project" value="UniProtKB-UniRule"/>
</dbReference>
<reference evidence="11 12" key="1">
    <citation type="submission" date="2018-10" db="EMBL/GenBank/DDBJ databases">
        <authorList>
            <person name="Zhang X."/>
        </authorList>
    </citation>
    <scope>NUCLEOTIDE SEQUENCE [LARGE SCALE GENOMIC DNA]</scope>
    <source>
        <strain evidence="11 12">SK-G1</strain>
    </source>
</reference>
<evidence type="ECO:0000313" key="12">
    <source>
        <dbReference type="Proteomes" id="UP000280960"/>
    </source>
</evidence>
<dbReference type="NCBIfam" id="TIGR00443">
    <property type="entry name" value="hisZ_biosyn_reg"/>
    <property type="match status" value="1"/>
</dbReference>
<evidence type="ECO:0000256" key="3">
    <source>
        <dbReference type="ARBA" id="ARBA00005539"/>
    </source>
</evidence>
<dbReference type="PANTHER" id="PTHR43707:SF1">
    <property type="entry name" value="HISTIDINE--TRNA LIGASE, MITOCHONDRIAL-RELATED"/>
    <property type="match status" value="1"/>
</dbReference>
<protein>
    <recommendedName>
        <fullName evidence="5 8">ATP phosphoribosyltransferase regulatory subunit</fullName>
    </recommendedName>
</protein>
<comment type="similarity">
    <text evidence="3 8">Belongs to the class-II aminoacyl-tRNA synthetase family. HisZ subfamily.</text>
</comment>
<dbReference type="Gene3D" id="3.30.930.10">
    <property type="entry name" value="Bira Bifunctional Protein, Domain 2"/>
    <property type="match status" value="1"/>
</dbReference>
<evidence type="ECO:0000259" key="10">
    <source>
        <dbReference type="PROSITE" id="PS50862"/>
    </source>
</evidence>
<dbReference type="GO" id="GO:0006427">
    <property type="term" value="P:histidyl-tRNA aminoacylation"/>
    <property type="evidence" value="ECO:0007669"/>
    <property type="project" value="TreeGrafter"/>
</dbReference>
<accession>A0A3G2R664</accession>
<keyword evidence="11" id="KW-0328">Glycosyltransferase</keyword>
<gene>
    <name evidence="8 11" type="primary">hisZ</name>
    <name evidence="11" type="ORF">D2962_09900</name>
</gene>
<keyword evidence="8" id="KW-0368">Histidine biosynthesis</keyword>
<dbReference type="RefSeq" id="WP_122014895.1">
    <property type="nucleotide sequence ID" value="NZ_CP033169.1"/>
</dbReference>
<feature type="binding site" evidence="9">
    <location>
        <begin position="80"/>
        <end position="82"/>
    </location>
    <ligand>
        <name>L-histidine</name>
        <dbReference type="ChEBI" id="CHEBI:57595"/>
    </ligand>
</feature>
<dbReference type="InterPro" id="IPR004517">
    <property type="entry name" value="HisZ"/>
</dbReference>
<evidence type="ECO:0000313" key="11">
    <source>
        <dbReference type="EMBL" id="AYO30886.1"/>
    </source>
</evidence>
<dbReference type="PANTHER" id="PTHR43707">
    <property type="entry name" value="HISTIDYL-TRNA SYNTHETASE"/>
    <property type="match status" value="1"/>
</dbReference>
<evidence type="ECO:0000256" key="5">
    <source>
        <dbReference type="ARBA" id="ARBA00020397"/>
    </source>
</evidence>
<dbReference type="CDD" id="cd00773">
    <property type="entry name" value="HisRS-like_core"/>
    <property type="match status" value="1"/>
</dbReference>
<evidence type="ECO:0000256" key="8">
    <source>
        <dbReference type="HAMAP-Rule" id="MF_00125"/>
    </source>
</evidence>
<comment type="function">
    <text evidence="7 8">Required for the first step of histidine biosynthesis. May allow the feedback regulation of ATP phosphoribosyltransferase activity by histidine.</text>
</comment>
<dbReference type="GO" id="GO:0140096">
    <property type="term" value="F:catalytic activity, acting on a protein"/>
    <property type="evidence" value="ECO:0007669"/>
    <property type="project" value="UniProtKB-ARBA"/>
</dbReference>
<comment type="subcellular location">
    <subcellularLocation>
        <location evidence="1 8">Cytoplasm</location>
    </subcellularLocation>
</comment>
<dbReference type="InterPro" id="IPR045864">
    <property type="entry name" value="aa-tRNA-synth_II/BPL/LPL"/>
</dbReference>
<evidence type="ECO:0000256" key="6">
    <source>
        <dbReference type="ARBA" id="ARBA00022490"/>
    </source>
</evidence>
<evidence type="ECO:0000256" key="9">
    <source>
        <dbReference type="PIRSR" id="PIRSR001549-1"/>
    </source>
</evidence>
<dbReference type="InterPro" id="IPR004516">
    <property type="entry name" value="HisRS/HisZ"/>
</dbReference>
<dbReference type="GO" id="GO:0004821">
    <property type="term" value="F:histidine-tRNA ligase activity"/>
    <property type="evidence" value="ECO:0007669"/>
    <property type="project" value="TreeGrafter"/>
</dbReference>
<feature type="binding site" evidence="9">
    <location>
        <position position="128"/>
    </location>
    <ligand>
        <name>L-histidine</name>
        <dbReference type="ChEBI" id="CHEBI:57595"/>
    </ligand>
</feature>
<dbReference type="EMBL" id="CP033169">
    <property type="protein sequence ID" value="AYO30886.1"/>
    <property type="molecule type" value="Genomic_DNA"/>
</dbReference>
<organism evidence="11 12">
    <name type="scientific">Biomaibacter acetigenes</name>
    <dbReference type="NCBI Taxonomy" id="2316383"/>
    <lineage>
        <taxon>Bacteria</taxon>
        <taxon>Bacillati</taxon>
        <taxon>Bacillota</taxon>
        <taxon>Clostridia</taxon>
        <taxon>Thermosediminibacterales</taxon>
        <taxon>Tepidanaerobacteraceae</taxon>
        <taxon>Biomaibacter</taxon>
    </lineage>
</organism>
<keyword evidence="12" id="KW-1185">Reference proteome</keyword>
<comment type="pathway">
    <text evidence="2 8">Amino-acid biosynthesis; L-histidine biosynthesis; L-histidine from 5-phospho-alpha-D-ribose 1-diphosphate: step 1/9.</text>
</comment>
<evidence type="ECO:0000256" key="2">
    <source>
        <dbReference type="ARBA" id="ARBA00004667"/>
    </source>
</evidence>
<sequence>MDYIFQKPAGVKDFLPPLVRKKRQIERAIYDVFEKWGYEEIIAPSFEYLETFLSSNSPGFSEKIFKFFDRQGRVLALRSDVTTSIARMVATYYGEHRLPLRFCYISNVFRFQEPRKGRDQEFFQVGAELIGIKGIQADTEIILLASDILKQIGISDFIINIGHIKFLEGLLDEINADPGKKEQIAHAIWGKNFVLLEELIKDIPINPGIKQVLLSLSSFYGGQEILERLNKTPLNEKCYNALSELMELAGMLKGFNDIRLTFDPGLARGLDYYTGIVFEIYSPDSGFPLGGGGRYDNLMDKFNGNRPATGFALTEEALLSILEKDMDDSYEPNYIFYDRESFTQALKKAEELRRKNLAVKLVPMEDEENICPDESLTSQTFIIKTKK</sequence>
<dbReference type="InterPro" id="IPR041715">
    <property type="entry name" value="HisRS-like_core"/>
</dbReference>
<keyword evidence="11" id="KW-0808">Transferase</keyword>
<dbReference type="GO" id="GO:0016757">
    <property type="term" value="F:glycosyltransferase activity"/>
    <property type="evidence" value="ECO:0007669"/>
    <property type="project" value="UniProtKB-KW"/>
</dbReference>
<evidence type="ECO:0000256" key="1">
    <source>
        <dbReference type="ARBA" id="ARBA00004496"/>
    </source>
</evidence>
<dbReference type="SUPFAM" id="SSF55681">
    <property type="entry name" value="Class II aaRS and biotin synthetases"/>
    <property type="match status" value="1"/>
</dbReference>